<gene>
    <name evidence="1" type="ORF">ACFQE5_01635</name>
</gene>
<protein>
    <submittedName>
        <fullName evidence="1">Uncharacterized protein</fullName>
    </submittedName>
</protein>
<sequence>MTGAGIEQLGLALDTAPYPGQRLIWTQPDGAQVFVRVTRVYDGVVWLRCQHAGRRWTRRHRLPLFPSMRPQAWTAADVLETIR</sequence>
<reference evidence="2" key="1">
    <citation type="journal article" date="2019" name="Int. J. Syst. Evol. Microbiol.">
        <title>The Global Catalogue of Microorganisms (GCM) 10K type strain sequencing project: providing services to taxonomists for standard genome sequencing and annotation.</title>
        <authorList>
            <consortium name="The Broad Institute Genomics Platform"/>
            <consortium name="The Broad Institute Genome Sequencing Center for Infectious Disease"/>
            <person name="Wu L."/>
            <person name="Ma J."/>
        </authorList>
    </citation>
    <scope>NUCLEOTIDE SEQUENCE [LARGE SCALE GENOMIC DNA]</scope>
    <source>
        <strain evidence="2">CCM 8391</strain>
    </source>
</reference>
<keyword evidence="2" id="KW-1185">Reference proteome</keyword>
<organism evidence="1 2">
    <name type="scientific">Pseudonocardia hispaniensis</name>
    <dbReference type="NCBI Taxonomy" id="904933"/>
    <lineage>
        <taxon>Bacteria</taxon>
        <taxon>Bacillati</taxon>
        <taxon>Actinomycetota</taxon>
        <taxon>Actinomycetes</taxon>
        <taxon>Pseudonocardiales</taxon>
        <taxon>Pseudonocardiaceae</taxon>
        <taxon>Pseudonocardia</taxon>
    </lineage>
</organism>
<comment type="caution">
    <text evidence="1">The sequence shown here is derived from an EMBL/GenBank/DDBJ whole genome shotgun (WGS) entry which is preliminary data.</text>
</comment>
<dbReference type="EMBL" id="JBHSQW010000002">
    <property type="protein sequence ID" value="MFC5992908.1"/>
    <property type="molecule type" value="Genomic_DNA"/>
</dbReference>
<name>A0ABW1IWP6_9PSEU</name>
<evidence type="ECO:0000313" key="2">
    <source>
        <dbReference type="Proteomes" id="UP001596302"/>
    </source>
</evidence>
<dbReference type="Proteomes" id="UP001596302">
    <property type="component" value="Unassembled WGS sequence"/>
</dbReference>
<accession>A0ABW1IWP6</accession>
<dbReference type="RefSeq" id="WP_379581942.1">
    <property type="nucleotide sequence ID" value="NZ_JBHSQW010000002.1"/>
</dbReference>
<evidence type="ECO:0000313" key="1">
    <source>
        <dbReference type="EMBL" id="MFC5992908.1"/>
    </source>
</evidence>
<proteinExistence type="predicted"/>